<feature type="compositionally biased region" description="Polar residues" evidence="1">
    <location>
        <begin position="78"/>
        <end position="91"/>
    </location>
</feature>
<dbReference type="AlphaFoldDB" id="A0A6J3MDP4"/>
<feature type="compositionally biased region" description="Basic and acidic residues" evidence="1">
    <location>
        <begin position="113"/>
        <end position="140"/>
    </location>
</feature>
<evidence type="ECO:0008006" key="5">
    <source>
        <dbReference type="Google" id="ProtNLM"/>
    </source>
</evidence>
<dbReference type="RefSeq" id="XP_033463034.1">
    <property type="nucleotide sequence ID" value="XM_033607295.1"/>
</dbReference>
<protein>
    <recommendedName>
        <fullName evidence="5">Extracellular membrane protein CFEM domain-containing protein</fullName>
    </recommendedName>
</protein>
<evidence type="ECO:0000313" key="3">
    <source>
        <dbReference type="Proteomes" id="UP000504637"/>
    </source>
</evidence>
<dbReference type="GeneID" id="54365095"/>
<dbReference type="Proteomes" id="UP000504637">
    <property type="component" value="Unplaced"/>
</dbReference>
<organism evidence="4">
    <name type="scientific">Dissoconium aciculare CBS 342.82</name>
    <dbReference type="NCBI Taxonomy" id="1314786"/>
    <lineage>
        <taxon>Eukaryota</taxon>
        <taxon>Fungi</taxon>
        <taxon>Dikarya</taxon>
        <taxon>Ascomycota</taxon>
        <taxon>Pezizomycotina</taxon>
        <taxon>Dothideomycetes</taxon>
        <taxon>Dothideomycetidae</taxon>
        <taxon>Mycosphaerellales</taxon>
        <taxon>Dissoconiaceae</taxon>
        <taxon>Dissoconium</taxon>
    </lineage>
</organism>
<evidence type="ECO:0000256" key="1">
    <source>
        <dbReference type="SAM" id="MobiDB-lite"/>
    </source>
</evidence>
<evidence type="ECO:0000313" key="4">
    <source>
        <dbReference type="RefSeq" id="XP_033463034.1"/>
    </source>
</evidence>
<accession>A0A6J3MDP4</accession>
<feature type="signal peptide" evidence="2">
    <location>
        <begin position="1"/>
        <end position="20"/>
    </location>
</feature>
<feature type="region of interest" description="Disordered" evidence="1">
    <location>
        <begin position="78"/>
        <end position="140"/>
    </location>
</feature>
<feature type="compositionally biased region" description="Basic and acidic residues" evidence="1">
    <location>
        <begin position="94"/>
        <end position="104"/>
    </location>
</feature>
<name>A0A6J3MDP4_9PEZI</name>
<evidence type="ECO:0000256" key="2">
    <source>
        <dbReference type="SAM" id="SignalP"/>
    </source>
</evidence>
<gene>
    <name evidence="4" type="ORF">K489DRAFT_406800</name>
</gene>
<sequence length="231" mass="25071">MHQSIFAVLATVAILGDAAAIAPPGDAVSRITTTTSVPPGVAVPLHKARDDLSQPADNHYILPKLVGKLDENGNFLNDTTATNSTVPSTLQDDPDCKDNSATDKSRKHRGCKHKNDDHMKEDDHKNNSDDHKNKDLGDKPLREIGDCLGSGKDMIEQWCECMDNCDAVRAYWRALIQEGKNAIKVGFAEKATLWDDVCASFTATHATPISLEVAEMTTGSKECAPRSSNGW</sequence>
<reference evidence="4" key="3">
    <citation type="submission" date="2025-08" db="UniProtKB">
        <authorList>
            <consortium name="RefSeq"/>
        </authorList>
    </citation>
    <scope>IDENTIFICATION</scope>
    <source>
        <strain evidence="4">CBS 342.82</strain>
    </source>
</reference>
<keyword evidence="2" id="KW-0732">Signal</keyword>
<proteinExistence type="predicted"/>
<feature type="chain" id="PRO_5026751923" description="Extracellular membrane protein CFEM domain-containing protein" evidence="2">
    <location>
        <begin position="21"/>
        <end position="231"/>
    </location>
</feature>
<reference evidence="4" key="2">
    <citation type="submission" date="2020-04" db="EMBL/GenBank/DDBJ databases">
        <authorList>
            <consortium name="NCBI Genome Project"/>
        </authorList>
    </citation>
    <scope>NUCLEOTIDE SEQUENCE</scope>
    <source>
        <strain evidence="4">CBS 342.82</strain>
    </source>
</reference>
<keyword evidence="3" id="KW-1185">Reference proteome</keyword>
<reference evidence="4" key="1">
    <citation type="submission" date="2020-01" db="EMBL/GenBank/DDBJ databases">
        <authorList>
            <consortium name="DOE Joint Genome Institute"/>
            <person name="Haridas S."/>
            <person name="Albert R."/>
            <person name="Binder M."/>
            <person name="Bloem J."/>
            <person name="Labutti K."/>
            <person name="Salamov A."/>
            <person name="Andreopoulos B."/>
            <person name="Baker S.E."/>
            <person name="Barry K."/>
            <person name="Bills G."/>
            <person name="Bluhm B.H."/>
            <person name="Cannon C."/>
            <person name="Castanera R."/>
            <person name="Culley D.E."/>
            <person name="Daum C."/>
            <person name="Ezra D."/>
            <person name="Gonzalez J.B."/>
            <person name="Henrissat B."/>
            <person name="Kuo A."/>
            <person name="Liang C."/>
            <person name="Lipzen A."/>
            <person name="Lutzoni F."/>
            <person name="Magnuson J."/>
            <person name="Mondo S."/>
            <person name="Nolan M."/>
            <person name="Ohm R."/>
            <person name="Pangilinan J."/>
            <person name="Park H.-J."/>
            <person name="Ramirez L."/>
            <person name="Alfaro M."/>
            <person name="Sun H."/>
            <person name="Tritt A."/>
            <person name="Yoshinaga Y."/>
            <person name="Zwiers L.-H."/>
            <person name="Turgeon B.G."/>
            <person name="Goodwin S.B."/>
            <person name="Spatafora J.W."/>
            <person name="Crous P.W."/>
            <person name="Grigoriev I.V."/>
        </authorList>
    </citation>
    <scope>NUCLEOTIDE SEQUENCE</scope>
    <source>
        <strain evidence="4">CBS 342.82</strain>
    </source>
</reference>